<feature type="compositionally biased region" description="Polar residues" evidence="1">
    <location>
        <begin position="1"/>
        <end position="10"/>
    </location>
</feature>
<evidence type="ECO:0000256" key="1">
    <source>
        <dbReference type="SAM" id="MobiDB-lite"/>
    </source>
</evidence>
<gene>
    <name evidence="2" type="ORF">IV203_013045</name>
</gene>
<accession>A0A9K3M685</accession>
<feature type="region of interest" description="Disordered" evidence="1">
    <location>
        <begin position="1"/>
        <end position="21"/>
    </location>
</feature>
<dbReference type="AlphaFoldDB" id="A0A9K3M685"/>
<keyword evidence="3" id="KW-1185">Reference proteome</keyword>
<dbReference type="OrthoDB" id="54678at2759"/>
<name>A0A9K3M685_9STRA</name>
<evidence type="ECO:0000313" key="3">
    <source>
        <dbReference type="Proteomes" id="UP000693970"/>
    </source>
</evidence>
<organism evidence="2 3">
    <name type="scientific">Nitzschia inconspicua</name>
    <dbReference type="NCBI Taxonomy" id="303405"/>
    <lineage>
        <taxon>Eukaryota</taxon>
        <taxon>Sar</taxon>
        <taxon>Stramenopiles</taxon>
        <taxon>Ochrophyta</taxon>
        <taxon>Bacillariophyta</taxon>
        <taxon>Bacillariophyceae</taxon>
        <taxon>Bacillariophycidae</taxon>
        <taxon>Bacillariales</taxon>
        <taxon>Bacillariaceae</taxon>
        <taxon>Nitzschia</taxon>
    </lineage>
</organism>
<proteinExistence type="predicted"/>
<dbReference type="Proteomes" id="UP000693970">
    <property type="component" value="Unassembled WGS sequence"/>
</dbReference>
<dbReference type="EMBL" id="JAGRRH010000001">
    <property type="protein sequence ID" value="KAG7373950.1"/>
    <property type="molecule type" value="Genomic_DNA"/>
</dbReference>
<evidence type="ECO:0000313" key="2">
    <source>
        <dbReference type="EMBL" id="KAG7373950.1"/>
    </source>
</evidence>
<sequence length="164" mass="18210">MATRHSSTPSHDGFTPPLYQQSIDRPDSNTLKLISPSLMVPPTVFRPRSLTPHKNSTNHRAMFAIKIKFLLEFLKDLGEVALLDDAKTVIAACTRLNRSGDPAYTPLENVLESSLRTLVGNVYWELGEGRARRHLAQQLRRRCTAATALQSSVAIRARPNPGPI</sequence>
<reference evidence="2" key="1">
    <citation type="journal article" date="2021" name="Sci. Rep.">
        <title>Diploid genomic architecture of Nitzschia inconspicua, an elite biomass production diatom.</title>
        <authorList>
            <person name="Oliver A."/>
            <person name="Podell S."/>
            <person name="Pinowska A."/>
            <person name="Traller J.C."/>
            <person name="Smith S.R."/>
            <person name="McClure R."/>
            <person name="Beliaev A."/>
            <person name="Bohutskyi P."/>
            <person name="Hill E.A."/>
            <person name="Rabines A."/>
            <person name="Zheng H."/>
            <person name="Allen L.Z."/>
            <person name="Kuo A."/>
            <person name="Grigoriev I.V."/>
            <person name="Allen A.E."/>
            <person name="Hazlebeck D."/>
            <person name="Allen E.E."/>
        </authorList>
    </citation>
    <scope>NUCLEOTIDE SEQUENCE</scope>
    <source>
        <strain evidence="2">Hildebrandi</strain>
    </source>
</reference>
<protein>
    <submittedName>
        <fullName evidence="2">Uncharacterized protein</fullName>
    </submittedName>
</protein>
<reference evidence="2" key="2">
    <citation type="submission" date="2021-04" db="EMBL/GenBank/DDBJ databases">
        <authorList>
            <person name="Podell S."/>
        </authorList>
    </citation>
    <scope>NUCLEOTIDE SEQUENCE</scope>
    <source>
        <strain evidence="2">Hildebrandi</strain>
    </source>
</reference>
<comment type="caution">
    <text evidence="2">The sequence shown here is derived from an EMBL/GenBank/DDBJ whole genome shotgun (WGS) entry which is preliminary data.</text>
</comment>